<dbReference type="EMBL" id="CP001739">
    <property type="protein sequence ID" value="ACZ09143.1"/>
    <property type="molecule type" value="Genomic_DNA"/>
</dbReference>
<feature type="transmembrane region" description="Helical" evidence="1">
    <location>
        <begin position="12"/>
        <end position="33"/>
    </location>
</feature>
<dbReference type="RefSeq" id="WP_012861737.1">
    <property type="nucleotide sequence ID" value="NC_013517.1"/>
</dbReference>
<organism evidence="2 3">
    <name type="scientific">Sebaldella termitidis (strain ATCC 33386 / NCTC 11300)</name>
    <dbReference type="NCBI Taxonomy" id="526218"/>
    <lineage>
        <taxon>Bacteria</taxon>
        <taxon>Fusobacteriati</taxon>
        <taxon>Fusobacteriota</taxon>
        <taxon>Fusobacteriia</taxon>
        <taxon>Fusobacteriales</taxon>
        <taxon>Leptotrichiaceae</taxon>
        <taxon>Sebaldella</taxon>
    </lineage>
</organism>
<evidence type="ECO:0000313" key="2">
    <source>
        <dbReference type="EMBL" id="ACZ09143.1"/>
    </source>
</evidence>
<sequence>MRIYFTKEYWKVFGIAAAVLVLIIIGITAFGAFNNRNGEYIKYENEYGGMTLRVSKEKGGFPMPDEFPKDIMEVYPNIRLRDVYIIKDKNNEIVELQVEGFSDDDVETVKKYYENKEERLINKNYEAVFNIKEANSQFLPENMKVSEKTSLFLNVERK</sequence>
<keyword evidence="1" id="KW-0812">Transmembrane</keyword>
<accession>D1AKM7</accession>
<gene>
    <name evidence="2" type="ordered locus">Sterm_2289</name>
</gene>
<dbReference type="AlphaFoldDB" id="D1AKM7"/>
<evidence type="ECO:0000256" key="1">
    <source>
        <dbReference type="SAM" id="Phobius"/>
    </source>
</evidence>
<protein>
    <submittedName>
        <fullName evidence="2">Uncharacterized protein</fullName>
    </submittedName>
</protein>
<reference evidence="2 3" key="2">
    <citation type="journal article" date="2010" name="Stand. Genomic Sci.">
        <title>Complete genome sequence of Sebaldella termitidis type strain (NCTC 11300).</title>
        <authorList>
            <person name="Harmon-Smith M."/>
            <person name="Celia L."/>
            <person name="Chertkov O."/>
            <person name="Lapidus A."/>
            <person name="Copeland A."/>
            <person name="Glavina Del Rio T."/>
            <person name="Nolan M."/>
            <person name="Lucas S."/>
            <person name="Tice H."/>
            <person name="Cheng J.F."/>
            <person name="Han C."/>
            <person name="Detter J.C."/>
            <person name="Bruce D."/>
            <person name="Goodwin L."/>
            <person name="Pitluck S."/>
            <person name="Pati A."/>
            <person name="Liolios K."/>
            <person name="Ivanova N."/>
            <person name="Mavromatis K."/>
            <person name="Mikhailova N."/>
            <person name="Chen A."/>
            <person name="Palaniappan K."/>
            <person name="Land M."/>
            <person name="Hauser L."/>
            <person name="Chang Y.J."/>
            <person name="Jeffries C.D."/>
            <person name="Brettin T."/>
            <person name="Goker M."/>
            <person name="Beck B."/>
            <person name="Bristow J."/>
            <person name="Eisen J.A."/>
            <person name="Markowitz V."/>
            <person name="Hugenholtz P."/>
            <person name="Kyrpides N.C."/>
            <person name="Klenk H.P."/>
            <person name="Chen F."/>
        </authorList>
    </citation>
    <scope>NUCLEOTIDE SEQUENCE [LARGE SCALE GENOMIC DNA]</scope>
    <source>
        <strain evidence="3">ATCC 33386 / NCTC 11300</strain>
    </source>
</reference>
<evidence type="ECO:0000313" key="3">
    <source>
        <dbReference type="Proteomes" id="UP000000845"/>
    </source>
</evidence>
<dbReference type="Proteomes" id="UP000000845">
    <property type="component" value="Chromosome"/>
</dbReference>
<keyword evidence="3" id="KW-1185">Reference proteome</keyword>
<dbReference type="STRING" id="526218.Sterm_2289"/>
<name>D1AKM7_SEBTE</name>
<keyword evidence="1" id="KW-0472">Membrane</keyword>
<dbReference type="KEGG" id="str:Sterm_2289"/>
<dbReference type="HOGENOM" id="CLU_1668173_0_0_0"/>
<keyword evidence="1" id="KW-1133">Transmembrane helix</keyword>
<proteinExistence type="predicted"/>
<reference evidence="3" key="1">
    <citation type="submission" date="2009-09" db="EMBL/GenBank/DDBJ databases">
        <title>The complete chromosome of Sebaldella termitidis ATCC 33386.</title>
        <authorList>
            <consortium name="US DOE Joint Genome Institute (JGI-PGF)"/>
            <person name="Lucas S."/>
            <person name="Copeland A."/>
            <person name="Lapidus A."/>
            <person name="Glavina del Rio T."/>
            <person name="Dalin E."/>
            <person name="Tice H."/>
            <person name="Bruce D."/>
            <person name="Goodwin L."/>
            <person name="Pitluck S."/>
            <person name="Kyrpides N."/>
            <person name="Mavromatis K."/>
            <person name="Ivanova N."/>
            <person name="Mikhailova N."/>
            <person name="Sims D."/>
            <person name="Meincke L."/>
            <person name="Brettin T."/>
            <person name="Detter J.C."/>
            <person name="Han C."/>
            <person name="Larimer F."/>
            <person name="Land M."/>
            <person name="Hauser L."/>
            <person name="Markowitz V."/>
            <person name="Cheng J.F."/>
            <person name="Hugenholtz P."/>
            <person name="Woyke T."/>
            <person name="Wu D."/>
            <person name="Eisen J.A."/>
        </authorList>
    </citation>
    <scope>NUCLEOTIDE SEQUENCE [LARGE SCALE GENOMIC DNA]</scope>
    <source>
        <strain evidence="3">ATCC 33386 / NCTC 11300</strain>
    </source>
</reference>